<dbReference type="Proteomes" id="UP001521785">
    <property type="component" value="Unassembled WGS sequence"/>
</dbReference>
<accession>A0ABR3QH84</accession>
<dbReference type="PANTHER" id="PTHR35186:SF4">
    <property type="entry name" value="PRION-INHIBITION AND PROPAGATION HELO DOMAIN-CONTAINING PROTEIN"/>
    <property type="match status" value="1"/>
</dbReference>
<reference evidence="2 3" key="1">
    <citation type="submission" date="2024-02" db="EMBL/GenBank/DDBJ databases">
        <title>De novo assembly and annotation of 12 fungi associated with fruit tree decline syndrome in Ontario, Canada.</title>
        <authorList>
            <person name="Sulman M."/>
            <person name="Ellouze W."/>
            <person name="Ilyukhin E."/>
        </authorList>
    </citation>
    <scope>NUCLEOTIDE SEQUENCE [LARGE SCALE GENOMIC DNA]</scope>
    <source>
        <strain evidence="2 3">M42-189</strain>
    </source>
</reference>
<dbReference type="InterPro" id="IPR056002">
    <property type="entry name" value="DUF7580"/>
</dbReference>
<evidence type="ECO:0000313" key="2">
    <source>
        <dbReference type="EMBL" id="KAL1591520.1"/>
    </source>
</evidence>
<dbReference type="Pfam" id="PF24476">
    <property type="entry name" value="DUF7580"/>
    <property type="match status" value="1"/>
</dbReference>
<evidence type="ECO:0000313" key="3">
    <source>
        <dbReference type="Proteomes" id="UP001521785"/>
    </source>
</evidence>
<name>A0ABR3QH84_9PLEO</name>
<gene>
    <name evidence="2" type="ORF">SLS60_011912</name>
</gene>
<evidence type="ECO:0000259" key="1">
    <source>
        <dbReference type="Pfam" id="PF24476"/>
    </source>
</evidence>
<dbReference type="EMBL" id="JAKJXO020000025">
    <property type="protein sequence ID" value="KAL1591520.1"/>
    <property type="molecule type" value="Genomic_DNA"/>
</dbReference>
<dbReference type="PANTHER" id="PTHR35186">
    <property type="entry name" value="ANK_REP_REGION DOMAIN-CONTAINING PROTEIN"/>
    <property type="match status" value="1"/>
</dbReference>
<keyword evidence="3" id="KW-1185">Reference proteome</keyword>
<comment type="caution">
    <text evidence="2">The sequence shown here is derived from an EMBL/GenBank/DDBJ whole genome shotgun (WGS) entry which is preliminary data.</text>
</comment>
<organism evidence="2 3">
    <name type="scientific">Paraconiothyrium brasiliense</name>
    <dbReference type="NCBI Taxonomy" id="300254"/>
    <lineage>
        <taxon>Eukaryota</taxon>
        <taxon>Fungi</taxon>
        <taxon>Dikarya</taxon>
        <taxon>Ascomycota</taxon>
        <taxon>Pezizomycotina</taxon>
        <taxon>Dothideomycetes</taxon>
        <taxon>Pleosporomycetidae</taxon>
        <taxon>Pleosporales</taxon>
        <taxon>Massarineae</taxon>
        <taxon>Didymosphaeriaceae</taxon>
        <taxon>Paraconiothyrium</taxon>
    </lineage>
</organism>
<sequence length="262" mass="29562">MTVSPAPVEPGNPSYAEPSTLARVEDFCQYLQQPAHTSIGFCVDGTGSLRLYSSVSPAVHYVNQCATLEALLPELQGKLPLEELYCLAITLVASVFQLSHTPWLQREWTKKNIAFLRVSNNVPLGVDIKYPYLVRDFFQMASRPDQQPSKATSTDCSKLLTLAIILLEINFGKPIEQMRRSEDHRNDLKDVEKADLHTAEQWYKAERPRLSSGFSKAILTGLQEYLNPDANLNNPEYCADIKDKMLQPLEDEMQFVVFGPPR</sequence>
<feature type="domain" description="DUF7580" evidence="1">
    <location>
        <begin position="23"/>
        <end position="252"/>
    </location>
</feature>
<protein>
    <recommendedName>
        <fullName evidence="1">DUF7580 domain-containing protein</fullName>
    </recommendedName>
</protein>
<proteinExistence type="predicted"/>